<dbReference type="Gene3D" id="1.20.1530.20">
    <property type="match status" value="1"/>
</dbReference>
<feature type="transmembrane region" description="Helical" evidence="6">
    <location>
        <begin position="129"/>
        <end position="150"/>
    </location>
</feature>
<feature type="transmembrane region" description="Helical" evidence="6">
    <location>
        <begin position="69"/>
        <end position="93"/>
    </location>
</feature>
<dbReference type="GO" id="GO:0016020">
    <property type="term" value="C:membrane"/>
    <property type="evidence" value="ECO:0007669"/>
    <property type="project" value="UniProtKB-SubCell"/>
</dbReference>
<keyword evidence="8" id="KW-1185">Reference proteome</keyword>
<evidence type="ECO:0000256" key="5">
    <source>
        <dbReference type="SAM" id="MobiDB-lite"/>
    </source>
</evidence>
<feature type="transmembrane region" description="Helical" evidence="6">
    <location>
        <begin position="191"/>
        <end position="213"/>
    </location>
</feature>
<reference evidence="7 8" key="1">
    <citation type="submission" date="2014-03" db="EMBL/GenBank/DDBJ databases">
        <title>Genomics of Bifidobacteria.</title>
        <authorList>
            <person name="Ventura M."/>
            <person name="Milani C."/>
            <person name="Lugli G.A."/>
        </authorList>
    </citation>
    <scope>NUCLEOTIDE SEQUENCE [LARGE SCALE GENOMIC DNA]</scope>
    <source>
        <strain evidence="7 8">LMG 21811</strain>
    </source>
</reference>
<evidence type="ECO:0000313" key="8">
    <source>
        <dbReference type="Proteomes" id="UP000029078"/>
    </source>
</evidence>
<feature type="transmembrane region" description="Helical" evidence="6">
    <location>
        <begin position="225"/>
        <end position="244"/>
    </location>
</feature>
<dbReference type="PANTHER" id="PTHR10361">
    <property type="entry name" value="SODIUM-BILE ACID COTRANSPORTER"/>
    <property type="match status" value="1"/>
</dbReference>
<gene>
    <name evidence="7" type="ORF">BRUM_1249</name>
</gene>
<keyword evidence="3 6" id="KW-1133">Transmembrane helix</keyword>
<dbReference type="eggNOG" id="COG0385">
    <property type="taxonomic scope" value="Bacteria"/>
</dbReference>
<feature type="transmembrane region" description="Helical" evidence="6">
    <location>
        <begin position="12"/>
        <end position="29"/>
    </location>
</feature>
<organism evidence="7 8">
    <name type="scientific">Bifidobacterium ruminantium</name>
    <dbReference type="NCBI Taxonomy" id="78346"/>
    <lineage>
        <taxon>Bacteria</taxon>
        <taxon>Bacillati</taxon>
        <taxon>Actinomycetota</taxon>
        <taxon>Actinomycetes</taxon>
        <taxon>Bifidobacteriales</taxon>
        <taxon>Bifidobacteriaceae</taxon>
        <taxon>Bifidobacterium</taxon>
    </lineage>
</organism>
<sequence>MQKIKAFGDWLTKWFTLIVIVWAVFNYFVPQTSLWGKSYTGYFLGIVLFGMGLTLTLDDFKRILTQPLMVIVGTVAHFVIMPLVAVLLCWIFHLDGALAVGVILVGCCPSGTSSNVMSYLSRGDVALDVSIGILSTLCAPFMIPLLMQWLASQYVTVPVQSLFLNAVKVVLFPIALGVICHAIFKEKIEKVTVALPIVSQVAILLIIGVVVAANGPKLFVSSSLLAIPVVILHNLCGYALGFGFSKLMYKVYPKGFRYAQQKAITFEVGMQDSALGATLALSSFASNPLAAVPSTFFSVWHNISGSVLSSWWREHDDKHQIHPDSDNGEKGSAAKASEAGDAVKDESEETVNA</sequence>
<keyword evidence="4 6" id="KW-0472">Membrane</keyword>
<feature type="compositionally biased region" description="Basic and acidic residues" evidence="5">
    <location>
        <begin position="318"/>
        <end position="329"/>
    </location>
</feature>
<proteinExistence type="predicted"/>
<feature type="transmembrane region" description="Helical" evidence="6">
    <location>
        <begin position="99"/>
        <end position="117"/>
    </location>
</feature>
<protein>
    <submittedName>
        <fullName evidence="7">Na+ dependent nucleoside transporter</fullName>
    </submittedName>
</protein>
<evidence type="ECO:0000256" key="1">
    <source>
        <dbReference type="ARBA" id="ARBA00004141"/>
    </source>
</evidence>
<dbReference type="Proteomes" id="UP000029078">
    <property type="component" value="Unassembled WGS sequence"/>
</dbReference>
<dbReference type="InterPro" id="IPR004710">
    <property type="entry name" value="Bilac:Na_transpt"/>
</dbReference>
<evidence type="ECO:0000256" key="2">
    <source>
        <dbReference type="ARBA" id="ARBA00022692"/>
    </source>
</evidence>
<evidence type="ECO:0000256" key="6">
    <source>
        <dbReference type="SAM" id="Phobius"/>
    </source>
</evidence>
<dbReference type="Pfam" id="PF01758">
    <property type="entry name" value="SBF"/>
    <property type="match status" value="1"/>
</dbReference>
<comment type="caution">
    <text evidence="7">The sequence shown here is derived from an EMBL/GenBank/DDBJ whole genome shotgun (WGS) entry which is preliminary data.</text>
</comment>
<evidence type="ECO:0000256" key="4">
    <source>
        <dbReference type="ARBA" id="ARBA00023136"/>
    </source>
</evidence>
<feature type="region of interest" description="Disordered" evidence="5">
    <location>
        <begin position="318"/>
        <end position="353"/>
    </location>
</feature>
<comment type="subcellular location">
    <subcellularLocation>
        <location evidence="1">Membrane</location>
        <topology evidence="1">Multi-pass membrane protein</topology>
    </subcellularLocation>
</comment>
<feature type="transmembrane region" description="Helical" evidence="6">
    <location>
        <begin position="162"/>
        <end position="184"/>
    </location>
</feature>
<name>A0A087D1R6_BIFRU</name>
<evidence type="ECO:0000256" key="3">
    <source>
        <dbReference type="ARBA" id="ARBA00022989"/>
    </source>
</evidence>
<dbReference type="InterPro" id="IPR002657">
    <property type="entry name" value="BilAc:Na_symport/Acr3"/>
</dbReference>
<keyword evidence="2 6" id="KW-0812">Transmembrane</keyword>
<dbReference type="EMBL" id="JGZL01000008">
    <property type="protein sequence ID" value="KFI89466.1"/>
    <property type="molecule type" value="Genomic_DNA"/>
</dbReference>
<dbReference type="RefSeq" id="WP_026646372.1">
    <property type="nucleotide sequence ID" value="NZ_JGZL01000008.1"/>
</dbReference>
<feature type="transmembrane region" description="Helical" evidence="6">
    <location>
        <begin position="41"/>
        <end position="57"/>
    </location>
</feature>
<accession>A0A087D1R6</accession>
<dbReference type="InterPro" id="IPR038770">
    <property type="entry name" value="Na+/solute_symporter_sf"/>
</dbReference>
<dbReference type="PANTHER" id="PTHR10361:SF28">
    <property type="entry name" value="P3 PROTEIN-RELATED"/>
    <property type="match status" value="1"/>
</dbReference>
<dbReference type="AlphaFoldDB" id="A0A087D1R6"/>
<evidence type="ECO:0000313" key="7">
    <source>
        <dbReference type="EMBL" id="KFI89466.1"/>
    </source>
</evidence>